<proteinExistence type="predicted"/>
<protein>
    <submittedName>
        <fullName evidence="1">Uncharacterized protein</fullName>
    </submittedName>
</protein>
<reference evidence="1" key="1">
    <citation type="submission" date="2019-08" db="EMBL/GenBank/DDBJ databases">
        <authorList>
            <person name="Kucharzyk K."/>
            <person name="Murdoch R.W."/>
            <person name="Higgins S."/>
            <person name="Loffler F."/>
        </authorList>
    </citation>
    <scope>NUCLEOTIDE SEQUENCE</scope>
</reference>
<evidence type="ECO:0000313" key="1">
    <source>
        <dbReference type="EMBL" id="MPN34688.1"/>
    </source>
</evidence>
<gene>
    <name evidence="1" type="ORF">SDC9_182182</name>
</gene>
<name>A0A645H6T5_9ZZZZ</name>
<sequence length="36" mass="4072">MLPIIIFALPVTSSADIKAKELIAVIDIRNLWYPVF</sequence>
<accession>A0A645H6T5</accession>
<dbReference type="EMBL" id="VSSQ01087854">
    <property type="protein sequence ID" value="MPN34688.1"/>
    <property type="molecule type" value="Genomic_DNA"/>
</dbReference>
<dbReference type="AlphaFoldDB" id="A0A645H6T5"/>
<comment type="caution">
    <text evidence="1">The sequence shown here is derived from an EMBL/GenBank/DDBJ whole genome shotgun (WGS) entry which is preliminary data.</text>
</comment>
<organism evidence="1">
    <name type="scientific">bioreactor metagenome</name>
    <dbReference type="NCBI Taxonomy" id="1076179"/>
    <lineage>
        <taxon>unclassified sequences</taxon>
        <taxon>metagenomes</taxon>
        <taxon>ecological metagenomes</taxon>
    </lineage>
</organism>